<dbReference type="PANTHER" id="PTHR16222">
    <property type="entry name" value="ADP-RIBOSYLGLYCOHYDROLASE"/>
    <property type="match status" value="1"/>
</dbReference>
<dbReference type="InterPro" id="IPR005502">
    <property type="entry name" value="Ribosyl_crysJ1"/>
</dbReference>
<organism evidence="2 3">
    <name type="scientific">Micromonospora auratinigra</name>
    <dbReference type="NCBI Taxonomy" id="261654"/>
    <lineage>
        <taxon>Bacteria</taxon>
        <taxon>Bacillati</taxon>
        <taxon>Actinomycetota</taxon>
        <taxon>Actinomycetes</taxon>
        <taxon>Micromonosporales</taxon>
        <taxon>Micromonosporaceae</taxon>
        <taxon>Micromonospora</taxon>
    </lineage>
</organism>
<dbReference type="OrthoDB" id="9814159at2"/>
<dbReference type="InterPro" id="IPR050792">
    <property type="entry name" value="ADP-ribosylglycohydrolase"/>
</dbReference>
<comment type="cofactor">
    <cofactor evidence="1">
        <name>Mg(2+)</name>
        <dbReference type="ChEBI" id="CHEBI:18420"/>
    </cofactor>
    <text evidence="1">Binds 2 magnesium ions per subunit.</text>
</comment>
<keyword evidence="1" id="KW-0460">Magnesium</keyword>
<reference evidence="3" key="1">
    <citation type="submission" date="2016-06" db="EMBL/GenBank/DDBJ databases">
        <authorList>
            <person name="Varghese N."/>
            <person name="Submissions Spin"/>
        </authorList>
    </citation>
    <scope>NUCLEOTIDE SEQUENCE [LARGE SCALE GENOMIC DNA]</scope>
    <source>
        <strain evidence="3">DSM 44815</strain>
    </source>
</reference>
<feature type="binding site" evidence="1">
    <location>
        <position position="376"/>
    </location>
    <ligand>
        <name>Mg(2+)</name>
        <dbReference type="ChEBI" id="CHEBI:18420"/>
        <label>1</label>
    </ligand>
</feature>
<keyword evidence="2" id="KW-0378">Hydrolase</keyword>
<dbReference type="GO" id="GO:0016787">
    <property type="term" value="F:hydrolase activity"/>
    <property type="evidence" value="ECO:0007669"/>
    <property type="project" value="UniProtKB-KW"/>
</dbReference>
<dbReference type="AlphaFoldDB" id="A0A1A8Z9I5"/>
<feature type="binding site" evidence="1">
    <location>
        <position position="378"/>
    </location>
    <ligand>
        <name>Mg(2+)</name>
        <dbReference type="ChEBI" id="CHEBI:18420"/>
        <label>1</label>
    </ligand>
</feature>
<dbReference type="STRING" id="261654.GA0070611_1299"/>
<dbReference type="InterPro" id="IPR036705">
    <property type="entry name" value="Ribosyl_crysJ1_sf"/>
</dbReference>
<dbReference type="PATRIC" id="fig|261654.4.peg.1321"/>
<sequence length="441" mass="48244">MHDVLDPRDTVPDELAQLASSGYDVAHLRPLLADALDNGEQARLSSVREALNRADRHPGWTYREPAERSAILAELTHPVTPTPWQGTAEELTDRIHGAWLGRCAGCCLGKPVEGLTRAEVGRYLAAAGADPLTDYLPLLDPLPTGVSHLHESAPFASRGRFTMTPRDDDLDWTILGLHLLETYGPQLTTTDIAREWLDRLPFTQTFTAERAAYRNLLHGLRPPATATTDNPYREWIGALIRADMWGYTNPGDPARAVEFALTDAVLSHVGNGIYGEMWAAALVATAFTAPDARTALDTARTWIPSRSRLREAQDRVLELFDAGKPWGEATDILHGELGHYNWVHTINNAVWISAGLLWGAGDYTRTLELTMRSGDDTDSNGATAGSVFGALHGRAAIPERWTAPLGGAVRSAIRDFDRTPIAELAQRTSRLALTSLGQVTR</sequence>
<dbReference type="Pfam" id="PF03747">
    <property type="entry name" value="ADP_ribosyl_GH"/>
    <property type="match status" value="1"/>
</dbReference>
<name>A0A1A8Z9I5_9ACTN</name>
<feature type="binding site" evidence="1">
    <location>
        <position position="379"/>
    </location>
    <ligand>
        <name>Mg(2+)</name>
        <dbReference type="ChEBI" id="CHEBI:18420"/>
        <label>1</label>
    </ligand>
</feature>
<dbReference type="RefSeq" id="WP_091659023.1">
    <property type="nucleotide sequence ID" value="NZ_LT594323.1"/>
</dbReference>
<keyword evidence="1" id="KW-0479">Metal-binding</keyword>
<protein>
    <submittedName>
        <fullName evidence="2">ADP-ribosylglycohydrolase</fullName>
    </submittedName>
</protein>
<dbReference type="Gene3D" id="1.10.4080.10">
    <property type="entry name" value="ADP-ribosylation/Crystallin J1"/>
    <property type="match status" value="1"/>
</dbReference>
<evidence type="ECO:0000313" key="3">
    <source>
        <dbReference type="Proteomes" id="UP000199385"/>
    </source>
</evidence>
<dbReference type="Proteomes" id="UP000199385">
    <property type="component" value="Chromosome I"/>
</dbReference>
<dbReference type="PANTHER" id="PTHR16222:SF12">
    <property type="entry name" value="ADP-RIBOSYLGLYCOHYDROLASE-RELATED"/>
    <property type="match status" value="1"/>
</dbReference>
<keyword evidence="3" id="KW-1185">Reference proteome</keyword>
<gene>
    <name evidence="2" type="ORF">GA0070611_1299</name>
</gene>
<dbReference type="GO" id="GO:0046872">
    <property type="term" value="F:metal ion binding"/>
    <property type="evidence" value="ECO:0007669"/>
    <property type="project" value="UniProtKB-KW"/>
</dbReference>
<dbReference type="SUPFAM" id="SSF101478">
    <property type="entry name" value="ADP-ribosylglycohydrolase"/>
    <property type="match status" value="1"/>
</dbReference>
<evidence type="ECO:0000313" key="2">
    <source>
        <dbReference type="EMBL" id="SBT40531.1"/>
    </source>
</evidence>
<proteinExistence type="predicted"/>
<dbReference type="EMBL" id="LT594323">
    <property type="protein sequence ID" value="SBT40531.1"/>
    <property type="molecule type" value="Genomic_DNA"/>
</dbReference>
<accession>A0A1A8Z9I5</accession>
<evidence type="ECO:0000256" key="1">
    <source>
        <dbReference type="PIRSR" id="PIRSR605502-1"/>
    </source>
</evidence>